<dbReference type="EMBL" id="MH746818">
    <property type="protein sequence ID" value="QBG78936.1"/>
    <property type="molecule type" value="Genomic_DNA"/>
</dbReference>
<sequence>MNKKTNSKSGKFIYLDRSKRIVRQSDITKIESANENDVDFYNLLKKEKEIVYSKNIVDKYNLANYIIYYEVSTKE</sequence>
<dbReference type="AlphaFoldDB" id="A0A513Q6K4"/>
<reference evidence="1" key="2">
    <citation type="journal article" date="2018" name="J. Antimicrob. Chemother.">
        <title>Characterization of poxtA, a novel phenicol-oxazolidinone-tetracycline resistance gene from an MRSA of clinical origin.</title>
        <authorList>
            <person name="Antonelli A."/>
            <person name="D'Andrea M.M."/>
            <person name="Brenciani A."/>
            <person name="Galeotti C.L."/>
            <person name="Morroni G."/>
            <person name="Pollini S."/>
            <person name="Varaldo P.E."/>
            <person name="Rossolini G.M."/>
        </authorList>
    </citation>
    <scope>NUCLEOTIDE SEQUENCE</scope>
    <source>
        <strain evidence="1">AOUC-0915</strain>
    </source>
</reference>
<proteinExistence type="predicted"/>
<reference evidence="1" key="3">
    <citation type="journal article" date="2019" name="J. Antimicrob. Chemother.">
        <title>Characterization of Tn6349, a novel mosaic transposon carrying poxtA, cfr and other resistance determinants, inserted in the chromosome of an ST5-MRSA-II strain of clinical origin.</title>
        <authorList>
            <person name="D'Andrea M.M."/>
            <person name="Antonelli A."/>
            <person name="Brenciani A."/>
            <person name="Di Pilato V."/>
            <person name="Morroni G."/>
            <person name="Pollini S."/>
            <person name="Fioriti S."/>
            <person name="Giovanetti E."/>
            <person name="Rossolini G.M."/>
        </authorList>
    </citation>
    <scope>NUCLEOTIDE SEQUENCE</scope>
    <source>
        <strain evidence="1">AOUC-0915</strain>
    </source>
</reference>
<reference evidence="1" key="1">
    <citation type="journal article" date="2016" name="J. Antimicrob. Chemother.">
        <title>Linezolid-resistant cfr-positive MRSA, Italy.</title>
        <authorList>
            <person name="Antonelli A."/>
            <person name="D'Andrea M.M."/>
            <person name="Galano A."/>
            <person name="Borchi B."/>
            <person name="Brenciani A."/>
            <person name="Vaggelli G."/>
            <person name="Cavallo A."/>
            <person name="Bartoloni A."/>
            <person name="Giovanetti E."/>
            <person name="Rossolini G.M."/>
        </authorList>
    </citation>
    <scope>NUCLEOTIDE SEQUENCE</scope>
    <source>
        <strain evidence="1">AOUC-0915</strain>
    </source>
</reference>
<name>A0A513Q6K4_STAAU</name>
<protein>
    <submittedName>
        <fullName evidence="1">Uncharacterized protein</fullName>
    </submittedName>
</protein>
<evidence type="ECO:0000313" key="1">
    <source>
        <dbReference type="EMBL" id="QBG78936.1"/>
    </source>
</evidence>
<organism evidence="1">
    <name type="scientific">Staphylococcus aureus</name>
    <dbReference type="NCBI Taxonomy" id="1280"/>
    <lineage>
        <taxon>Bacteria</taxon>
        <taxon>Bacillati</taxon>
        <taxon>Bacillota</taxon>
        <taxon>Bacilli</taxon>
        <taxon>Bacillales</taxon>
        <taxon>Staphylococcaceae</taxon>
        <taxon>Staphylococcus</taxon>
    </lineage>
</organism>
<accession>A0A513Q6K4</accession>